<protein>
    <submittedName>
        <fullName evidence="1">Helix-turn-helix domain-containing protein</fullName>
    </submittedName>
</protein>
<dbReference type="EMBL" id="JBHLUD010000013">
    <property type="protein sequence ID" value="MFC0547079.1"/>
    <property type="molecule type" value="Genomic_DNA"/>
</dbReference>
<dbReference type="SUPFAM" id="SSF46689">
    <property type="entry name" value="Homeodomain-like"/>
    <property type="match status" value="1"/>
</dbReference>
<dbReference type="RefSeq" id="WP_273937313.1">
    <property type="nucleotide sequence ID" value="NZ_CP097263.1"/>
</dbReference>
<evidence type="ECO:0000313" key="1">
    <source>
        <dbReference type="EMBL" id="MFC0547079.1"/>
    </source>
</evidence>
<dbReference type="Pfam" id="PF13384">
    <property type="entry name" value="HTH_23"/>
    <property type="match status" value="1"/>
</dbReference>
<sequence length="95" mass="10813">MPVRKSTHLNEIASREETIANLQFELIEMASYAAEVVQENTVLRRQADNRPKLTREQANAIRALHANGVKQYAIAAEYGVNPATVSRIVRRRYYA</sequence>
<dbReference type="Gene3D" id="1.10.10.60">
    <property type="entry name" value="Homeodomain-like"/>
    <property type="match status" value="1"/>
</dbReference>
<keyword evidence="2" id="KW-1185">Reference proteome</keyword>
<proteinExistence type="predicted"/>
<evidence type="ECO:0000313" key="2">
    <source>
        <dbReference type="Proteomes" id="UP001589810"/>
    </source>
</evidence>
<reference evidence="1 2" key="1">
    <citation type="submission" date="2024-09" db="EMBL/GenBank/DDBJ databases">
        <authorList>
            <person name="Sun Q."/>
            <person name="Mori K."/>
        </authorList>
    </citation>
    <scope>NUCLEOTIDE SEQUENCE [LARGE SCALE GENOMIC DNA]</scope>
    <source>
        <strain evidence="1 2">TBRC 1432</strain>
    </source>
</reference>
<organism evidence="1 2">
    <name type="scientific">Kutzneria chonburiensis</name>
    <dbReference type="NCBI Taxonomy" id="1483604"/>
    <lineage>
        <taxon>Bacteria</taxon>
        <taxon>Bacillati</taxon>
        <taxon>Actinomycetota</taxon>
        <taxon>Actinomycetes</taxon>
        <taxon>Pseudonocardiales</taxon>
        <taxon>Pseudonocardiaceae</taxon>
        <taxon>Kutzneria</taxon>
    </lineage>
</organism>
<gene>
    <name evidence="1" type="ORF">ACFFH7_36600</name>
</gene>
<name>A0ABV6N3W1_9PSEU</name>
<comment type="caution">
    <text evidence="1">The sequence shown here is derived from an EMBL/GenBank/DDBJ whole genome shotgun (WGS) entry which is preliminary data.</text>
</comment>
<accession>A0ABV6N3W1</accession>
<dbReference type="Proteomes" id="UP001589810">
    <property type="component" value="Unassembled WGS sequence"/>
</dbReference>
<dbReference type="InterPro" id="IPR009057">
    <property type="entry name" value="Homeodomain-like_sf"/>
</dbReference>